<gene>
    <name evidence="1" type="ORF">NJ959_12215</name>
</gene>
<dbReference type="Proteomes" id="UP001204953">
    <property type="component" value="Unassembled WGS sequence"/>
</dbReference>
<organism evidence="1 2">
    <name type="scientific">Limnofasciculus baicalensis BBK-W-15</name>
    <dbReference type="NCBI Taxonomy" id="2699891"/>
    <lineage>
        <taxon>Bacteria</taxon>
        <taxon>Bacillati</taxon>
        <taxon>Cyanobacteriota</taxon>
        <taxon>Cyanophyceae</taxon>
        <taxon>Coleofasciculales</taxon>
        <taxon>Coleofasciculaceae</taxon>
        <taxon>Limnofasciculus</taxon>
        <taxon>Limnofasciculus baicalensis</taxon>
    </lineage>
</organism>
<sequence length="102" mass="11732">MKISHYLEPQLYHYSEGILPGAEEFIKQYATYRIEPTTSYVFSDESKLSEAISLLVKYGLSVGRFYKLELTTSELATYPAIYLGMYCTFEDILELTVPLLPE</sequence>
<evidence type="ECO:0000313" key="1">
    <source>
        <dbReference type="EMBL" id="MCP2729221.1"/>
    </source>
</evidence>
<keyword evidence="2" id="KW-1185">Reference proteome</keyword>
<reference evidence="1" key="1">
    <citation type="submission" date="2022-06" db="EMBL/GenBank/DDBJ databases">
        <title>New cyanobacteria of genus Symplocastrum in benthos of Lake Baikal.</title>
        <authorList>
            <person name="Sorokovikova E."/>
            <person name="Tikhonova I."/>
            <person name="Krasnopeev A."/>
            <person name="Evseev P."/>
            <person name="Gladkikh A."/>
            <person name="Belykh O."/>
        </authorList>
    </citation>
    <scope>NUCLEOTIDE SEQUENCE</scope>
    <source>
        <strain evidence="1">BBK-W-15</strain>
    </source>
</reference>
<protein>
    <submittedName>
        <fullName evidence="1">Uncharacterized protein</fullName>
    </submittedName>
</protein>
<comment type="caution">
    <text evidence="1">The sequence shown here is derived from an EMBL/GenBank/DDBJ whole genome shotgun (WGS) entry which is preliminary data.</text>
</comment>
<accession>A0AAE3GR83</accession>
<evidence type="ECO:0000313" key="2">
    <source>
        <dbReference type="Proteomes" id="UP001204953"/>
    </source>
</evidence>
<proteinExistence type="predicted"/>
<name>A0AAE3GR83_9CYAN</name>
<dbReference type="RefSeq" id="WP_254012006.1">
    <property type="nucleotide sequence ID" value="NZ_JAMZMM010000100.1"/>
</dbReference>
<dbReference type="AlphaFoldDB" id="A0AAE3GR83"/>
<dbReference type="EMBL" id="JAMZMM010000100">
    <property type="protein sequence ID" value="MCP2729221.1"/>
    <property type="molecule type" value="Genomic_DNA"/>
</dbReference>